<dbReference type="GO" id="GO:0009986">
    <property type="term" value="C:cell surface"/>
    <property type="evidence" value="ECO:0007669"/>
    <property type="project" value="TreeGrafter"/>
</dbReference>
<dbReference type="EMBL" id="SRLO01000128">
    <property type="protein sequence ID" value="TNN73174.1"/>
    <property type="molecule type" value="Genomic_DNA"/>
</dbReference>
<dbReference type="OrthoDB" id="9644116at2759"/>
<protein>
    <submittedName>
        <fullName evidence="1">Signal peptide, CUB and EGF-like domain-containing protein 3</fullName>
    </submittedName>
</protein>
<organism evidence="1 2">
    <name type="scientific">Liparis tanakae</name>
    <name type="common">Tanaka's snailfish</name>
    <dbReference type="NCBI Taxonomy" id="230148"/>
    <lineage>
        <taxon>Eukaryota</taxon>
        <taxon>Metazoa</taxon>
        <taxon>Chordata</taxon>
        <taxon>Craniata</taxon>
        <taxon>Vertebrata</taxon>
        <taxon>Euteleostomi</taxon>
        <taxon>Actinopterygii</taxon>
        <taxon>Neopterygii</taxon>
        <taxon>Teleostei</taxon>
        <taxon>Neoteleostei</taxon>
        <taxon>Acanthomorphata</taxon>
        <taxon>Eupercaria</taxon>
        <taxon>Perciformes</taxon>
        <taxon>Cottioidei</taxon>
        <taxon>Cottales</taxon>
        <taxon>Liparidae</taxon>
        <taxon>Liparis</taxon>
    </lineage>
</organism>
<evidence type="ECO:0000313" key="1">
    <source>
        <dbReference type="EMBL" id="TNN73174.1"/>
    </source>
</evidence>
<dbReference type="FunFam" id="2.10.25.10:FF:000032">
    <property type="entry name" value="signal peptide, CUB and EGF-like domain-containing protein 2 isoform X1"/>
    <property type="match status" value="1"/>
</dbReference>
<dbReference type="GO" id="GO:0007165">
    <property type="term" value="P:signal transduction"/>
    <property type="evidence" value="ECO:0007669"/>
    <property type="project" value="TreeGrafter"/>
</dbReference>
<dbReference type="GO" id="GO:0005615">
    <property type="term" value="C:extracellular space"/>
    <property type="evidence" value="ECO:0007669"/>
    <property type="project" value="TreeGrafter"/>
</dbReference>
<reference evidence="1 2" key="1">
    <citation type="submission" date="2019-03" db="EMBL/GenBank/DDBJ databases">
        <title>First draft genome of Liparis tanakae, snailfish: a comprehensive survey of snailfish specific genes.</title>
        <authorList>
            <person name="Kim W."/>
            <person name="Song I."/>
            <person name="Jeong J.-H."/>
            <person name="Kim D."/>
            <person name="Kim S."/>
            <person name="Ryu S."/>
            <person name="Song J.Y."/>
            <person name="Lee S.K."/>
        </authorList>
    </citation>
    <scope>NUCLEOTIDE SEQUENCE [LARGE SCALE GENOMIC DNA]</scope>
    <source>
        <tissue evidence="1">Muscle</tissue>
    </source>
</reference>
<name>A0A4Z2I780_9TELE</name>
<accession>A0A4Z2I780</accession>
<dbReference type="Proteomes" id="UP000314294">
    <property type="component" value="Unassembled WGS sequence"/>
</dbReference>
<dbReference type="Gene3D" id="2.10.25.10">
    <property type="entry name" value="Laminin"/>
    <property type="match status" value="2"/>
</dbReference>
<keyword evidence="2" id="KW-1185">Reference proteome</keyword>
<proteinExistence type="predicted"/>
<dbReference type="SUPFAM" id="SSF57196">
    <property type="entry name" value="EGF/Laminin"/>
    <property type="match status" value="2"/>
</dbReference>
<evidence type="ECO:0000313" key="2">
    <source>
        <dbReference type="Proteomes" id="UP000314294"/>
    </source>
</evidence>
<dbReference type="PANTHER" id="PTHR24046">
    <property type="entry name" value="SIGNAL PEPTIDE, CUB AND EGF-LIKE DOMAIN-CONTAINING"/>
    <property type="match status" value="1"/>
</dbReference>
<dbReference type="InterPro" id="IPR052071">
    <property type="entry name" value="SCUB_EGF-like_domain"/>
</dbReference>
<dbReference type="AlphaFoldDB" id="A0A4Z2I780"/>
<dbReference type="Pfam" id="PF14670">
    <property type="entry name" value="FXa_inhibition"/>
    <property type="match status" value="1"/>
</dbReference>
<sequence>MMGSYECRCREGFLLSDNQHTCIQRPKVQSDNSKDGPTCMDKNHGCAHICRETQKGGIACECRPGFQLTRNMKECKCKSLRGTHTHTHTHTHTLRKHSRRRIYRLLMKR</sequence>
<gene>
    <name evidence="1" type="primary">SCUBE3_0</name>
    <name evidence="1" type="ORF">EYF80_016660</name>
</gene>
<comment type="caution">
    <text evidence="1">The sequence shown here is derived from an EMBL/GenBank/DDBJ whole genome shotgun (WGS) entry which is preliminary data.</text>
</comment>
<dbReference type="PANTHER" id="PTHR24046:SF2">
    <property type="entry name" value="SIGNAL PEPTIDE, CUB AND EGF-LIKE DOMAIN-CONTAINING PROTEIN 3"/>
    <property type="match status" value="1"/>
</dbReference>